<dbReference type="STRING" id="1123265.GCA_000686625_00267"/>
<feature type="domain" description="Response regulatory" evidence="3">
    <location>
        <begin position="8"/>
        <end position="125"/>
    </location>
</feature>
<dbReference type="Pfam" id="PF00072">
    <property type="entry name" value="Response_reg"/>
    <property type="match status" value="1"/>
</dbReference>
<dbReference type="PANTHER" id="PTHR44591:SF3">
    <property type="entry name" value="RESPONSE REGULATORY DOMAIN-CONTAINING PROTEIN"/>
    <property type="match status" value="1"/>
</dbReference>
<dbReference type="GeneID" id="78465492"/>
<protein>
    <submittedName>
        <fullName evidence="5">Mycobacterial persistence regulator A</fullName>
    </submittedName>
    <submittedName>
        <fullName evidence="4">Response regulator transcription factor</fullName>
    </submittedName>
</protein>
<evidence type="ECO:0000259" key="3">
    <source>
        <dbReference type="PROSITE" id="PS50110"/>
    </source>
</evidence>
<dbReference type="Proteomes" id="UP000308196">
    <property type="component" value="Chromosome"/>
</dbReference>
<dbReference type="SMART" id="SM00448">
    <property type="entry name" value="REC"/>
    <property type="match status" value="1"/>
</dbReference>
<dbReference type="InterPro" id="IPR058245">
    <property type="entry name" value="NreC/VraR/RcsB-like_REC"/>
</dbReference>
<dbReference type="PANTHER" id="PTHR44591">
    <property type="entry name" value="STRESS RESPONSE REGULATOR PROTEIN 1"/>
    <property type="match status" value="1"/>
</dbReference>
<dbReference type="InterPro" id="IPR050595">
    <property type="entry name" value="Bact_response_regulator"/>
</dbReference>
<reference evidence="4 7" key="2">
    <citation type="submission" date="2024-06" db="EMBL/GenBank/DDBJ databases">
        <title>Soil Sphingobacterium thalpophilum.</title>
        <authorList>
            <person name="Yang J."/>
            <person name="Li J."/>
        </authorList>
    </citation>
    <scope>NUCLEOTIDE SEQUENCE [LARGE SCALE GENOMIC DNA]</scope>
    <source>
        <strain evidence="4 7">22g91tb</strain>
    </source>
</reference>
<dbReference type="KEGG" id="stha:NCTC11429_04929"/>
<dbReference type="PROSITE" id="PS50110">
    <property type="entry name" value="RESPONSE_REGULATORY"/>
    <property type="match status" value="1"/>
</dbReference>
<dbReference type="RefSeq" id="WP_051606461.1">
    <property type="nucleotide sequence ID" value="NZ_CP141191.1"/>
</dbReference>
<organism evidence="5 6">
    <name type="scientific">Sphingobacterium thalpophilum</name>
    <dbReference type="NCBI Taxonomy" id="259"/>
    <lineage>
        <taxon>Bacteria</taxon>
        <taxon>Pseudomonadati</taxon>
        <taxon>Bacteroidota</taxon>
        <taxon>Sphingobacteriia</taxon>
        <taxon>Sphingobacteriales</taxon>
        <taxon>Sphingobacteriaceae</taxon>
        <taxon>Sphingobacterium</taxon>
    </lineage>
</organism>
<keyword evidence="7" id="KW-1185">Reference proteome</keyword>
<keyword evidence="1 2" id="KW-0597">Phosphoprotein</keyword>
<dbReference type="InterPro" id="IPR011006">
    <property type="entry name" value="CheY-like_superfamily"/>
</dbReference>
<evidence type="ECO:0000313" key="5">
    <source>
        <dbReference type="EMBL" id="VTR53844.1"/>
    </source>
</evidence>
<evidence type="ECO:0000256" key="1">
    <source>
        <dbReference type="ARBA" id="ARBA00022553"/>
    </source>
</evidence>
<dbReference type="SUPFAM" id="SSF52172">
    <property type="entry name" value="CheY-like"/>
    <property type="match status" value="1"/>
</dbReference>
<evidence type="ECO:0000256" key="2">
    <source>
        <dbReference type="PROSITE-ProRule" id="PRU00169"/>
    </source>
</evidence>
<dbReference type="CDD" id="cd17535">
    <property type="entry name" value="REC_NarL-like"/>
    <property type="match status" value="1"/>
</dbReference>
<feature type="modified residue" description="4-aspartylphosphate" evidence="2">
    <location>
        <position position="61"/>
    </location>
</feature>
<reference evidence="5 6" key="1">
    <citation type="submission" date="2019-05" db="EMBL/GenBank/DDBJ databases">
        <authorList>
            <consortium name="Pathogen Informatics"/>
        </authorList>
    </citation>
    <scope>NUCLEOTIDE SEQUENCE [LARGE SCALE GENOMIC DNA]</scope>
    <source>
        <strain evidence="5 6">NCTC11429</strain>
    </source>
</reference>
<evidence type="ECO:0000313" key="4">
    <source>
        <dbReference type="EMBL" id="MEZ0451336.1"/>
    </source>
</evidence>
<name>A0A4U9W545_9SPHI</name>
<evidence type="ECO:0000313" key="7">
    <source>
        <dbReference type="Proteomes" id="UP001566204"/>
    </source>
</evidence>
<dbReference type="EMBL" id="LR590484">
    <property type="protein sequence ID" value="VTR53844.1"/>
    <property type="molecule type" value="Genomic_DNA"/>
</dbReference>
<dbReference type="Gene3D" id="3.40.50.2300">
    <property type="match status" value="1"/>
</dbReference>
<evidence type="ECO:0000313" key="6">
    <source>
        <dbReference type="Proteomes" id="UP000308196"/>
    </source>
</evidence>
<dbReference type="EMBL" id="JBEOQB010000002">
    <property type="protein sequence ID" value="MEZ0451336.1"/>
    <property type="molecule type" value="Genomic_DNA"/>
</dbReference>
<proteinExistence type="predicted"/>
<sequence length="125" mass="14106">MNTQIKCKIVYADDAMIHHVMMRAMAQSHSLELVYCAANGMELIDYLSEQEQDLPGVCILDLHMPKLNGIETAKIVRERFPSVRIFGLTSSSDESERVQMLQAGAEQIFSKEEMAELMQKLASQV</sequence>
<dbReference type="AlphaFoldDB" id="A0A4U9W545"/>
<gene>
    <name evidence="5" type="primary">mprA_4</name>
    <name evidence="4" type="ORF">ABTW24_06995</name>
    <name evidence="5" type="ORF">NCTC11429_04929</name>
</gene>
<dbReference type="Proteomes" id="UP001566204">
    <property type="component" value="Unassembled WGS sequence"/>
</dbReference>
<accession>A0A4U9W545</accession>
<dbReference type="InterPro" id="IPR001789">
    <property type="entry name" value="Sig_transdc_resp-reg_receiver"/>
</dbReference>
<dbReference type="GO" id="GO:0000160">
    <property type="term" value="P:phosphorelay signal transduction system"/>
    <property type="evidence" value="ECO:0007669"/>
    <property type="project" value="InterPro"/>
</dbReference>